<evidence type="ECO:0000256" key="1">
    <source>
        <dbReference type="SAM" id="Phobius"/>
    </source>
</evidence>
<accession>A0A9D1F4P8</accession>
<dbReference type="PANTHER" id="PTHR43471">
    <property type="entry name" value="ABC TRANSPORTER PERMEASE"/>
    <property type="match status" value="1"/>
</dbReference>
<name>A0A9D1F4P8_9FIRM</name>
<feature type="transmembrane region" description="Helical" evidence="1">
    <location>
        <begin position="131"/>
        <end position="154"/>
    </location>
</feature>
<keyword evidence="1" id="KW-0812">Transmembrane</keyword>
<reference evidence="2" key="1">
    <citation type="submission" date="2020-10" db="EMBL/GenBank/DDBJ databases">
        <authorList>
            <person name="Gilroy R."/>
        </authorList>
    </citation>
    <scope>NUCLEOTIDE SEQUENCE</scope>
    <source>
        <strain evidence="2">CHK178-757</strain>
    </source>
</reference>
<protein>
    <submittedName>
        <fullName evidence="2">ABC transporter permease</fullName>
    </submittedName>
</protein>
<proteinExistence type="predicted"/>
<dbReference type="GO" id="GO:0140359">
    <property type="term" value="F:ABC-type transporter activity"/>
    <property type="evidence" value="ECO:0007669"/>
    <property type="project" value="InterPro"/>
</dbReference>
<dbReference type="AlphaFoldDB" id="A0A9D1F4P8"/>
<feature type="transmembrane region" description="Helical" evidence="1">
    <location>
        <begin position="298"/>
        <end position="320"/>
    </location>
</feature>
<dbReference type="EMBL" id="DVIT01000028">
    <property type="protein sequence ID" value="HIS47493.1"/>
    <property type="molecule type" value="Genomic_DNA"/>
</dbReference>
<keyword evidence="1" id="KW-0472">Membrane</keyword>
<reference evidence="2" key="2">
    <citation type="journal article" date="2021" name="PeerJ">
        <title>Extensive microbial diversity within the chicken gut microbiome revealed by metagenomics and culture.</title>
        <authorList>
            <person name="Gilroy R."/>
            <person name="Ravi A."/>
            <person name="Getino M."/>
            <person name="Pursley I."/>
            <person name="Horton D.L."/>
            <person name="Alikhan N.F."/>
            <person name="Baker D."/>
            <person name="Gharbi K."/>
            <person name="Hall N."/>
            <person name="Watson M."/>
            <person name="Adriaenssens E.M."/>
            <person name="Foster-Nyarko E."/>
            <person name="Jarju S."/>
            <person name="Secka A."/>
            <person name="Antonio M."/>
            <person name="Oren A."/>
            <person name="Chaudhuri R.R."/>
            <person name="La Ragione R."/>
            <person name="Hildebrand F."/>
            <person name="Pallen M.J."/>
        </authorList>
    </citation>
    <scope>NUCLEOTIDE SEQUENCE</scope>
    <source>
        <strain evidence="2">CHK178-757</strain>
    </source>
</reference>
<sequence>MKSITDILKRQVKWMKTLELKRKMGNAGSFLLEKIKQYPKQKQQNRIPEYEVSAGTGLESAIESDSNFVFLNLYTTTGNSIPSFMSFIALLGPFVGLALGFDAINSERSAGTLNRLVAQPIYRDSIIIGKFLAGLAVIAMMVFSMGIFIGAIGILTTGLVPEGEEILRIFVFLVFTVIYIAFWLSLSILFSVLCRHSATSALSVIALWIFFTIFMSLLADIFAGAVFPVNTQYNALVNAYDNYSLELNLNRISPYYLYSEAVATIMNPSVRSINIITVDQLEGAIAGYLSLGQSLLLVWPHLTGMAALTLIAFTGSYAGFMRQEIRSS</sequence>
<dbReference type="GO" id="GO:0005886">
    <property type="term" value="C:plasma membrane"/>
    <property type="evidence" value="ECO:0007669"/>
    <property type="project" value="UniProtKB-SubCell"/>
</dbReference>
<dbReference type="PANTHER" id="PTHR43471:SF14">
    <property type="entry name" value="ABC-2 TYPE TRANSPORT SYSTEM PERMEASE PROTEIN"/>
    <property type="match status" value="1"/>
</dbReference>
<organism evidence="2 3">
    <name type="scientific">Candidatus Scybalocola faecigallinarum</name>
    <dbReference type="NCBI Taxonomy" id="2840941"/>
    <lineage>
        <taxon>Bacteria</taxon>
        <taxon>Bacillati</taxon>
        <taxon>Bacillota</taxon>
        <taxon>Clostridia</taxon>
        <taxon>Lachnospirales</taxon>
        <taxon>Lachnospiraceae</taxon>
        <taxon>Lachnospiraceae incertae sedis</taxon>
        <taxon>Candidatus Scybalocola (ex Gilroy et al. 2021)</taxon>
    </lineage>
</organism>
<feature type="transmembrane region" description="Helical" evidence="1">
    <location>
        <begin position="166"/>
        <end position="193"/>
    </location>
</feature>
<evidence type="ECO:0000313" key="3">
    <source>
        <dbReference type="Proteomes" id="UP000823927"/>
    </source>
</evidence>
<dbReference type="Pfam" id="PF12679">
    <property type="entry name" value="ABC2_membrane_2"/>
    <property type="match status" value="1"/>
</dbReference>
<keyword evidence="1" id="KW-1133">Transmembrane helix</keyword>
<feature type="transmembrane region" description="Helical" evidence="1">
    <location>
        <begin position="205"/>
        <end position="227"/>
    </location>
</feature>
<dbReference type="Proteomes" id="UP000823927">
    <property type="component" value="Unassembled WGS sequence"/>
</dbReference>
<comment type="caution">
    <text evidence="2">The sequence shown here is derived from an EMBL/GenBank/DDBJ whole genome shotgun (WGS) entry which is preliminary data.</text>
</comment>
<evidence type="ECO:0000313" key="2">
    <source>
        <dbReference type="EMBL" id="HIS47493.1"/>
    </source>
</evidence>
<gene>
    <name evidence="2" type="ORF">IAB46_08070</name>
</gene>